<dbReference type="EMBL" id="CP141614">
    <property type="protein sequence ID" value="WRP13498.1"/>
    <property type="molecule type" value="Genomic_DNA"/>
</dbReference>
<protein>
    <submittedName>
        <fullName evidence="2">HD domain-containing protein</fullName>
    </submittedName>
</protein>
<dbReference type="Gene3D" id="1.10.3210.10">
    <property type="entry name" value="Hypothetical protein af1432"/>
    <property type="match status" value="1"/>
</dbReference>
<dbReference type="RefSeq" id="WP_324667743.1">
    <property type="nucleotide sequence ID" value="NZ_CP141614.1"/>
</dbReference>
<dbReference type="Proteomes" id="UP001333102">
    <property type="component" value="Chromosome"/>
</dbReference>
<dbReference type="SUPFAM" id="SSF109604">
    <property type="entry name" value="HD-domain/PDEase-like"/>
    <property type="match status" value="1"/>
</dbReference>
<organism evidence="2 3">
    <name type="scientific">Geochorda subterranea</name>
    <dbReference type="NCBI Taxonomy" id="3109564"/>
    <lineage>
        <taxon>Bacteria</taxon>
        <taxon>Bacillati</taxon>
        <taxon>Bacillota</taxon>
        <taxon>Limnochordia</taxon>
        <taxon>Limnochordales</taxon>
        <taxon>Geochordaceae</taxon>
        <taxon>Geochorda</taxon>
    </lineage>
</organism>
<evidence type="ECO:0000259" key="1">
    <source>
        <dbReference type="SMART" id="SM00471"/>
    </source>
</evidence>
<evidence type="ECO:0000313" key="3">
    <source>
        <dbReference type="Proteomes" id="UP001333102"/>
    </source>
</evidence>
<gene>
    <name evidence="2" type="ORF">VLY81_08535</name>
</gene>
<evidence type="ECO:0000313" key="2">
    <source>
        <dbReference type="EMBL" id="WRP13498.1"/>
    </source>
</evidence>
<reference evidence="3" key="1">
    <citation type="submission" date="2023-12" db="EMBL/GenBank/DDBJ databases">
        <title>Novel isolates from deep terrestrial aquifers shed light on the physiology and ecology of the class Limnochordia.</title>
        <authorList>
            <person name="Karnachuk O.V."/>
            <person name="Lukina A.P."/>
            <person name="Avakyan M.R."/>
            <person name="Kadnikov V."/>
            <person name="Begmatov S."/>
            <person name="Beletsky A.V."/>
            <person name="Mardanov A.V."/>
            <person name="Ravin N.V."/>
        </authorList>
    </citation>
    <scope>NUCLEOTIDE SEQUENCE [LARGE SCALE GENOMIC DNA]</scope>
    <source>
        <strain evidence="3">LN</strain>
    </source>
</reference>
<name>A0ABZ1BLV6_9FIRM</name>
<sequence length="227" mass="24792">MAESGAGERVTLERVRAHPVVGALVRAANAHLAAQGYTEHGSRHAELVARVSYNVLAHLGRSRREAELAEIAGYTHDIGNAIAREAHGQVGAAILVGILRELGMDPDEIATVAGAVGNHEEGVGQPVNVVSAALILADKSDVHRTRVQIRDPARFDIHDRVNYAVTRSFLRVDAEAKVARLELAVDTTIVPLMEYFEIFLTRMLMCRRAAEFLGCRFELEMNGVRLL</sequence>
<dbReference type="SMART" id="SM00471">
    <property type="entry name" value="HDc"/>
    <property type="match status" value="1"/>
</dbReference>
<proteinExistence type="predicted"/>
<dbReference type="InterPro" id="IPR003607">
    <property type="entry name" value="HD/PDEase_dom"/>
</dbReference>
<dbReference type="Pfam" id="PF01966">
    <property type="entry name" value="HD"/>
    <property type="match status" value="1"/>
</dbReference>
<feature type="domain" description="HD/PDEase" evidence="1">
    <location>
        <begin position="37"/>
        <end position="152"/>
    </location>
</feature>
<dbReference type="CDD" id="cd00077">
    <property type="entry name" value="HDc"/>
    <property type="match status" value="1"/>
</dbReference>
<accession>A0ABZ1BLV6</accession>
<dbReference type="InterPro" id="IPR006674">
    <property type="entry name" value="HD_domain"/>
</dbReference>
<keyword evidence="3" id="KW-1185">Reference proteome</keyword>